<evidence type="ECO:0000313" key="3">
    <source>
        <dbReference type="Proteomes" id="UP000198876"/>
    </source>
</evidence>
<dbReference type="Pfam" id="PF18545">
    <property type="entry name" value="HalOD1"/>
    <property type="match status" value="1"/>
</dbReference>
<dbReference type="RefSeq" id="WP_092893115.1">
    <property type="nucleotide sequence ID" value="NZ_FOOQ01000003.1"/>
</dbReference>
<sequence>MTAQSEGWGRSRIDYDEGAESYHVACEDSELASTNVVLSISALKGVGPTDLPPLAETVNPDALDRLFSPSAEVEGSVSFEYAGYDVTVNSDGRLEIVPERDAVRRKQQRN</sequence>
<dbReference type="Proteomes" id="UP000198876">
    <property type="component" value="Unassembled WGS sequence"/>
</dbReference>
<protein>
    <recommendedName>
        <fullName evidence="1">Halobacterial output domain-containing protein</fullName>
    </recommendedName>
</protein>
<name>A0A1I2U019_9EURY</name>
<dbReference type="InterPro" id="IPR040624">
    <property type="entry name" value="HalOD1"/>
</dbReference>
<proteinExistence type="predicted"/>
<evidence type="ECO:0000259" key="1">
    <source>
        <dbReference type="Pfam" id="PF18545"/>
    </source>
</evidence>
<dbReference type="AlphaFoldDB" id="A0A1I2U019"/>
<reference evidence="3" key="1">
    <citation type="submission" date="2016-10" db="EMBL/GenBank/DDBJ databases">
        <authorList>
            <person name="Varghese N."/>
            <person name="Submissions S."/>
        </authorList>
    </citation>
    <scope>NUCLEOTIDE SEQUENCE [LARGE SCALE GENOMIC DNA]</scope>
    <source>
        <strain evidence="3">CGMCC 1.7739</strain>
    </source>
</reference>
<keyword evidence="3" id="KW-1185">Reference proteome</keyword>
<feature type="domain" description="Halobacterial output" evidence="1">
    <location>
        <begin position="29"/>
        <end position="98"/>
    </location>
</feature>
<dbReference type="STRING" id="553467.SAMN04488063_2722"/>
<accession>A0A1I2U019</accession>
<evidence type="ECO:0000313" key="2">
    <source>
        <dbReference type="EMBL" id="SFG70472.1"/>
    </source>
</evidence>
<dbReference type="EMBL" id="FOOQ01000003">
    <property type="protein sequence ID" value="SFG70472.1"/>
    <property type="molecule type" value="Genomic_DNA"/>
</dbReference>
<gene>
    <name evidence="2" type="ORF">SAMN04488063_2722</name>
</gene>
<dbReference type="OrthoDB" id="271604at2157"/>
<organism evidence="2 3">
    <name type="scientific">Halopelagius inordinatus</name>
    <dbReference type="NCBI Taxonomy" id="553467"/>
    <lineage>
        <taxon>Archaea</taxon>
        <taxon>Methanobacteriati</taxon>
        <taxon>Methanobacteriota</taxon>
        <taxon>Stenosarchaea group</taxon>
        <taxon>Halobacteria</taxon>
        <taxon>Halobacteriales</taxon>
        <taxon>Haloferacaceae</taxon>
    </lineage>
</organism>